<comment type="caution">
    <text evidence="2">The sequence shown here is derived from an EMBL/GenBank/DDBJ whole genome shotgun (WGS) entry which is preliminary data.</text>
</comment>
<dbReference type="AlphaFoldDB" id="A0A392UF34"/>
<reference evidence="2 3" key="1">
    <citation type="journal article" date="2018" name="Front. Plant Sci.">
        <title>Red Clover (Trifolium pratense) and Zigzag Clover (T. medium) - A Picture of Genomic Similarities and Differences.</title>
        <authorList>
            <person name="Dluhosova J."/>
            <person name="Istvanek J."/>
            <person name="Nedelnik J."/>
            <person name="Repkova J."/>
        </authorList>
    </citation>
    <scope>NUCLEOTIDE SEQUENCE [LARGE SCALE GENOMIC DNA]</scope>
    <source>
        <strain evidence="3">cv. 10/8</strain>
        <tissue evidence="2">Leaf</tissue>
    </source>
</reference>
<keyword evidence="3" id="KW-1185">Reference proteome</keyword>
<evidence type="ECO:0000313" key="2">
    <source>
        <dbReference type="EMBL" id="MCI71026.1"/>
    </source>
</evidence>
<evidence type="ECO:0000313" key="3">
    <source>
        <dbReference type="Proteomes" id="UP000265520"/>
    </source>
</evidence>
<feature type="non-terminal residue" evidence="2">
    <location>
        <position position="54"/>
    </location>
</feature>
<dbReference type="EMBL" id="LXQA010787984">
    <property type="protein sequence ID" value="MCI71026.1"/>
    <property type="molecule type" value="Genomic_DNA"/>
</dbReference>
<feature type="region of interest" description="Disordered" evidence="1">
    <location>
        <begin position="1"/>
        <end position="35"/>
    </location>
</feature>
<protein>
    <submittedName>
        <fullName evidence="2">Uncharacterized protein</fullName>
    </submittedName>
</protein>
<sequence>MAEVSSALLEAQVRTTERAHSNRRTSSCPPEARRSVISGPWSWEWLNDQNHRDA</sequence>
<organism evidence="2 3">
    <name type="scientific">Trifolium medium</name>
    <dbReference type="NCBI Taxonomy" id="97028"/>
    <lineage>
        <taxon>Eukaryota</taxon>
        <taxon>Viridiplantae</taxon>
        <taxon>Streptophyta</taxon>
        <taxon>Embryophyta</taxon>
        <taxon>Tracheophyta</taxon>
        <taxon>Spermatophyta</taxon>
        <taxon>Magnoliopsida</taxon>
        <taxon>eudicotyledons</taxon>
        <taxon>Gunneridae</taxon>
        <taxon>Pentapetalae</taxon>
        <taxon>rosids</taxon>
        <taxon>fabids</taxon>
        <taxon>Fabales</taxon>
        <taxon>Fabaceae</taxon>
        <taxon>Papilionoideae</taxon>
        <taxon>50 kb inversion clade</taxon>
        <taxon>NPAAA clade</taxon>
        <taxon>Hologalegina</taxon>
        <taxon>IRL clade</taxon>
        <taxon>Trifolieae</taxon>
        <taxon>Trifolium</taxon>
    </lineage>
</organism>
<accession>A0A392UF34</accession>
<evidence type="ECO:0000256" key="1">
    <source>
        <dbReference type="SAM" id="MobiDB-lite"/>
    </source>
</evidence>
<proteinExistence type="predicted"/>
<name>A0A392UF34_9FABA</name>
<dbReference type="Proteomes" id="UP000265520">
    <property type="component" value="Unassembled WGS sequence"/>
</dbReference>